<keyword evidence="3" id="KW-1133">Transmembrane helix</keyword>
<evidence type="ECO:0000256" key="2">
    <source>
        <dbReference type="SAM" id="MobiDB-lite"/>
    </source>
</evidence>
<dbReference type="SMART" id="SM00220">
    <property type="entry name" value="S_TKc"/>
    <property type="match status" value="1"/>
</dbReference>
<feature type="transmembrane region" description="Helical" evidence="3">
    <location>
        <begin position="2612"/>
        <end position="2634"/>
    </location>
</feature>
<feature type="chain" id="PRO_5001566256" evidence="4">
    <location>
        <begin position="42"/>
        <end position="2991"/>
    </location>
</feature>
<dbReference type="STRING" id="691883.A0A058Z562"/>
<keyword evidence="3" id="KW-0472">Membrane</keyword>
<evidence type="ECO:0000256" key="3">
    <source>
        <dbReference type="SAM" id="Phobius"/>
    </source>
</evidence>
<dbReference type="SMART" id="SM00181">
    <property type="entry name" value="EGF"/>
    <property type="match status" value="11"/>
</dbReference>
<sequence length="2991" mass="313210">MPGSRSGAARPSWRRVTLLHPLLGLLLLLLVGGLAPRPSSSVDLPVPEFHTVWRLDSAMSVEQHANIQFCDFYSQRRLTIGGPDGYDDIAYTRSFYSVRTSPEGKRRSDFAGERPMRFLPGIMIPIFCFTDYPFVRGPVQPISVYSKLLTNALDAFDSLVYVSTSAILLSERNVAELPIGGYSPAMIYDSVSPPRMAPHLLTLYGSRVHLKPLQDNIFSSDLTDNFGLAFPHLLAATDLDGDGQVDAVTTGTLPLDPNSPYSIYWLHNIGRSTTGSKVSDISLLYRLPAGFVPQQIVVGDFDGDGLATDLAVVSGATSTIPEQVVFILSSSLSSPVHLSLEDMTRDDPALASIPLKSRWPKVAVAPKLLAPGHSSLIVAHGSRVWLVPGPILPVKGQVSHVGLRAVKGAPLLPDFPSTEGVWYSVATGDYDGDGRLDLALAHKSSGANVMLLSQVPASPSCLCGPNARCIPSPEGFFAPPSCECLDPHAGASPGLAPCEFCHTGFYRVGDGPCQACHESCATCTGPLATACSSCPEGKALQQGACVSPGAPEVIVTLDPPSQPFFDATVDGHFALPGASHSVASAFWSGSPIGVLMDMVETHMRLRLDFIAHPSGEGVDFFSGYDNSGSVAFSASRLGGGYRATTHPTSSLSSRPLIKYNQKIPMMMNARNLLTCAESSLSGRCQRMQENIGWDFTNITLGRVVGEEGPEAMLRVHLGPQFGSRAISNTTISSVHWAAVDNDFGIETMVVLNHLPAGQTDCELLWYPFQSFDILHLPALPAETLIPRLPCGMLVPLLPSPGQRPSFLLIPRNPTTATAATDGQPALPAGGLVFLLRNVASGSDFRPNFLPALPLLTFADLGYGELVPPSALLSAASDPLVMDAGRARIFLWSGDWLHRVDVRFDDQAPRTHSVAVNHQPLVPRRSFQAFAGGPVEVVVLDVENDGQSEVVLLNGATRVGAIFRQASPSNGCGCGEVGRCTKLADWDRGALCPAANLSTSPGGGAGGDDDDDDDAGEEVDGHSPVGALGCSFLPTGLLVEDLCECAQGFHTPGPEAELCSQCSSESGAPSGSAGVSDTTVAGLTAGTEARCSSCSIDGCQLCQNARCMLCDPGLLITEKGLCASRCDIRDAPVEDGKCHAIGPQDTWLAAQHFHVHADWMAMNMLQASRMRVLRSSEGDMAPMLSISNFLHLSSVRPEDGQQEEWFISAGQLLPNAQYIEPRSIRLADAHQFMRGFCKDPLTASSTAGAAMSPGPSPSSGLLDASLSASILPLLLPGQSAPEGGILGRTSAGVPPTVGGLAALVTGASAQEPTWDNVKLRHLTPYPKAIHMPWFSQLQEPPPVESIGTASGPHPPGLAKQALSQMNNVITMVLSIEAGPAPADIGFGGEAPLRLCDIHGRPLAPLSHLATSMIQVRELTDTRDFAMSECRIRSFPLPYPEEEVFLRPAIFDSGFYPQGIQLVRVPAGSGPGAQQDLLLVHRSTLPLDDTSAFGQCDEILVEVSPPAPSRLPWHYSTANALGLGLGVDISIVLMDSVRDIYPAHPVQQPGLLMLLDSSACIWLLDPADQSITNTVVTLLDLGQKAEIALVRADGRGDSIVLMDLGCISSSRCQSLPIADDSLSATSAAGGSGLGGSGSIRDNFGCPMHVLEHEPITEDVILRRVDVNGDDMMDYVLLYPGSGRLVAYLVLTFERTSFRRVVMLPGKSAPAGVAAAPGKTDILLTDVDQDGHVDVLLFEQSSDPDAPSTFTIFGRSDQTSGWCPPGVDFDPATSQCSCLGLNRFISPLSDACECIQHAVPAGPGAQDCVCPSGMTGDFSACICQVGLLPVANEATGVPVTPPRCDACHGSCASCSATRPGMCASCRPGELLQAGTCVAGCSPGFALSQDLRQCLACAAGCAACNGPSASQCTACSGNRFLPGNVPGRCQPCDAACAGCDGLTARDCKACAPGWLRAPSGECVRTCPEGTSISAPGSNQCQPCADAGCLSCVTAQPGAICRLCQAGLQIDATGKRCLQCHETCATCDGNGPGDCLTCGPGLLLSGSSCVGSCPAGTFANGSSCDLCSGRCATCSGPLSTECLSCPTDWLLQEDGSCLPDPCPTCEACIDVHCESCSPTNPGLCVICAAGKLLLPDGTCADACPSAMYLSPSGDACLPCHGSCAECSSHRASSCTACPGSNVLDRGYCRAACPSLGYFQQDRTCQACDATCLSCTGPGPGQCDLCPRARLSHDSHCLDSCPDSSTPLHGECIGCDASCASCSGPAASQCTACASDRPSLWQSACLETCPMGTFPGQEANVLDTCMSCSPYCQSCAGPEGTQCSECLDGLLLHPAYGCVGICGAGYLAQGGRCVSCDATCHQCQDSADYCTQCPAGKLLGTTAGTCVSRCGDREFADLTVPLLARCAACHPDCASCMHGSRPENCTACPPGLFLMTGVGCVGQCPTGYFAAEDLVAGTQVCLPCVAGCAACTGAAATQCTRCMDDRLLMVESGDCRPAGEDTCPTGWHTDQAKRHCLRCPSGCLSCPGSPGDCEECGPGMQSIRLLDREATDASPIGTGPRTCVAECPGGWYTPEPAADMCSACDAACITCTGPGPDGCLQFDCGSEYGCPGRSGRSILILAIVLPVVLGLILLLVLMYFAMRRARNSAKDSMHPASFDNPENMTVLNTLVELALPGYLLMTSGTDFRIESGAMPLGEGSQAQVLPCTLLNQDAIIRSGASECAIKMLKEDVPHREQLEMLLDQEISILSALRDGSPNVCHIVGFCNAPFKGLIMVSYPGVLSDLLRVPDEPLLAAEFIPNIAMQIADGLKYIHSQNIIHRDLKPQNIFIRPDPVDSRRLQPIIGDFGVAQVLSRATAMGPVAEIQAASAPYAPPEILLRMLGRSTPGQETPDADFLLAGDVYSLGVVLFALVVEGGAVWRGLSPEVVADHVVAGHRPDVCPTSGSSVPLRLSASSAPAGGAPWLESYLEVVRRAWSADPMARPSAAGIHHALSMLH</sequence>
<keyword evidence="6" id="KW-0418">Kinase</keyword>
<keyword evidence="7" id="KW-1185">Reference proteome</keyword>
<evidence type="ECO:0000313" key="6">
    <source>
        <dbReference type="EMBL" id="KCV69271.1"/>
    </source>
</evidence>
<proteinExistence type="predicted"/>
<dbReference type="SUPFAM" id="SSF56112">
    <property type="entry name" value="Protein kinase-like (PK-like)"/>
    <property type="match status" value="1"/>
</dbReference>
<evidence type="ECO:0000256" key="4">
    <source>
        <dbReference type="SAM" id="SignalP"/>
    </source>
</evidence>
<evidence type="ECO:0000256" key="1">
    <source>
        <dbReference type="ARBA" id="ARBA00022729"/>
    </source>
</evidence>
<dbReference type="GO" id="GO:0004674">
    <property type="term" value="F:protein serine/threonine kinase activity"/>
    <property type="evidence" value="ECO:0007669"/>
    <property type="project" value="UniProtKB-KW"/>
</dbReference>
<dbReference type="Proteomes" id="UP000030693">
    <property type="component" value="Unassembled WGS sequence"/>
</dbReference>
<dbReference type="GeneID" id="20528424"/>
<dbReference type="InterPro" id="IPR000719">
    <property type="entry name" value="Prot_kinase_dom"/>
</dbReference>
<accession>A0A058Z562</accession>
<dbReference type="InterPro" id="IPR009030">
    <property type="entry name" value="Growth_fac_rcpt_cys_sf"/>
</dbReference>
<dbReference type="CDD" id="cd00064">
    <property type="entry name" value="FU"/>
    <property type="match status" value="10"/>
</dbReference>
<dbReference type="PROSITE" id="PS50011">
    <property type="entry name" value="PROTEIN_KINASE_DOM"/>
    <property type="match status" value="1"/>
</dbReference>
<dbReference type="InterPro" id="IPR006212">
    <property type="entry name" value="Furin_repeat"/>
</dbReference>
<dbReference type="SUPFAM" id="SSF69318">
    <property type="entry name" value="Integrin alpha N-terminal domain"/>
    <property type="match status" value="2"/>
</dbReference>
<dbReference type="eggNOG" id="KOG3525">
    <property type="taxonomic scope" value="Eukaryota"/>
</dbReference>
<name>A0A058Z562_FONAL</name>
<dbReference type="EMBL" id="KB932206">
    <property type="protein sequence ID" value="KCV69271.1"/>
    <property type="molecule type" value="Genomic_DNA"/>
</dbReference>
<keyword evidence="1 4" id="KW-0732">Signal</keyword>
<dbReference type="Gene3D" id="3.30.200.20">
    <property type="entry name" value="Phosphorylase Kinase, domain 1"/>
    <property type="match status" value="1"/>
</dbReference>
<protein>
    <submittedName>
        <fullName evidence="6">Serine/threonine protein kinase</fullName>
    </submittedName>
</protein>
<dbReference type="OrthoDB" id="4062651at2759"/>
<dbReference type="RefSeq" id="XP_009495836.1">
    <property type="nucleotide sequence ID" value="XM_009497561.1"/>
</dbReference>
<dbReference type="PANTHER" id="PTHR45756">
    <property type="entry name" value="PALMITOYLTRANSFERASE"/>
    <property type="match status" value="1"/>
</dbReference>
<dbReference type="InterPro" id="IPR008271">
    <property type="entry name" value="Ser/Thr_kinase_AS"/>
</dbReference>
<dbReference type="Pfam" id="PF01839">
    <property type="entry name" value="FG-GAP"/>
    <property type="match status" value="1"/>
</dbReference>
<dbReference type="PROSITE" id="PS00108">
    <property type="entry name" value="PROTEIN_KINASE_ST"/>
    <property type="match status" value="1"/>
</dbReference>
<dbReference type="InterPro" id="IPR053215">
    <property type="entry name" value="TKL_Ser/Thr_kinase"/>
</dbReference>
<keyword evidence="6" id="KW-0723">Serine/threonine-protein kinase</keyword>
<feature type="compositionally biased region" description="Acidic residues" evidence="2">
    <location>
        <begin position="1006"/>
        <end position="1017"/>
    </location>
</feature>
<dbReference type="SUPFAM" id="SSF57184">
    <property type="entry name" value="Growth factor receptor domain"/>
    <property type="match status" value="7"/>
</dbReference>
<gene>
    <name evidence="6" type="ORF">H696_03699</name>
</gene>
<feature type="domain" description="Protein kinase" evidence="5">
    <location>
        <begin position="2684"/>
        <end position="2991"/>
    </location>
</feature>
<evidence type="ECO:0000313" key="7">
    <source>
        <dbReference type="Proteomes" id="UP000030693"/>
    </source>
</evidence>
<evidence type="ECO:0000259" key="5">
    <source>
        <dbReference type="PROSITE" id="PS50011"/>
    </source>
</evidence>
<feature type="region of interest" description="Disordered" evidence="2">
    <location>
        <begin position="996"/>
        <end position="1019"/>
    </location>
</feature>
<dbReference type="GO" id="GO:0005524">
    <property type="term" value="F:ATP binding"/>
    <property type="evidence" value="ECO:0007669"/>
    <property type="project" value="InterPro"/>
</dbReference>
<dbReference type="Gene3D" id="1.10.510.10">
    <property type="entry name" value="Transferase(Phosphotransferase) domain 1"/>
    <property type="match status" value="1"/>
</dbReference>
<dbReference type="InterPro" id="IPR028994">
    <property type="entry name" value="Integrin_alpha_N"/>
</dbReference>
<organism evidence="6">
    <name type="scientific">Fonticula alba</name>
    <name type="common">Slime mold</name>
    <dbReference type="NCBI Taxonomy" id="691883"/>
    <lineage>
        <taxon>Eukaryota</taxon>
        <taxon>Rotosphaerida</taxon>
        <taxon>Fonticulaceae</taxon>
        <taxon>Fonticula</taxon>
    </lineage>
</organism>
<dbReference type="PANTHER" id="PTHR45756:SF1">
    <property type="entry name" value="PROTEIN KINASE DOMAIN CONTAINING PROTEIN"/>
    <property type="match status" value="1"/>
</dbReference>
<dbReference type="InterPro" id="IPR011009">
    <property type="entry name" value="Kinase-like_dom_sf"/>
</dbReference>
<dbReference type="InterPro" id="IPR013517">
    <property type="entry name" value="FG-GAP"/>
</dbReference>
<dbReference type="SMART" id="SM00261">
    <property type="entry name" value="FU"/>
    <property type="match status" value="16"/>
</dbReference>
<feature type="signal peptide" evidence="4">
    <location>
        <begin position="1"/>
        <end position="41"/>
    </location>
</feature>
<dbReference type="Pfam" id="PF00069">
    <property type="entry name" value="Pkinase"/>
    <property type="match status" value="1"/>
</dbReference>
<dbReference type="Gene3D" id="2.10.220.10">
    <property type="entry name" value="Hormone Receptor, Insulin-like Growth Factor Receptor 1, Chain A, domain 2"/>
    <property type="match status" value="10"/>
</dbReference>
<dbReference type="eggNOG" id="KOG0192">
    <property type="taxonomic scope" value="Eukaryota"/>
</dbReference>
<keyword evidence="3" id="KW-0812">Transmembrane</keyword>
<dbReference type="InterPro" id="IPR000742">
    <property type="entry name" value="EGF"/>
</dbReference>
<reference evidence="6" key="1">
    <citation type="submission" date="2013-04" db="EMBL/GenBank/DDBJ databases">
        <title>The Genome Sequence of Fonticula alba ATCC 38817.</title>
        <authorList>
            <consortium name="The Broad Institute Genomics Platform"/>
            <person name="Russ C."/>
            <person name="Cuomo C."/>
            <person name="Burger G."/>
            <person name="Gray M.W."/>
            <person name="Holland P.W.H."/>
            <person name="King N."/>
            <person name="Lang F.B.F."/>
            <person name="Roger A.J."/>
            <person name="Ruiz-Trillo I."/>
            <person name="Brown M."/>
            <person name="Walker B."/>
            <person name="Young S."/>
            <person name="Zeng Q."/>
            <person name="Gargeya S."/>
            <person name="Fitzgerald M."/>
            <person name="Haas B."/>
            <person name="Abouelleil A."/>
            <person name="Allen A.W."/>
            <person name="Alvarado L."/>
            <person name="Arachchi H.M."/>
            <person name="Berlin A.M."/>
            <person name="Chapman S.B."/>
            <person name="Gainer-Dewar J."/>
            <person name="Goldberg J."/>
            <person name="Griggs A."/>
            <person name="Gujja S."/>
            <person name="Hansen M."/>
            <person name="Howarth C."/>
            <person name="Imamovic A."/>
            <person name="Ireland A."/>
            <person name="Larimer J."/>
            <person name="McCowan C."/>
            <person name="Murphy C."/>
            <person name="Pearson M."/>
            <person name="Poon T.W."/>
            <person name="Priest M."/>
            <person name="Roberts A."/>
            <person name="Saif S."/>
            <person name="Shea T."/>
            <person name="Sisk P."/>
            <person name="Sykes S."/>
            <person name="Wortman J."/>
            <person name="Nusbaum C."/>
            <person name="Birren B."/>
        </authorList>
    </citation>
    <scope>NUCLEOTIDE SEQUENCE [LARGE SCALE GENOMIC DNA]</scope>
    <source>
        <strain evidence="6">ATCC 38817</strain>
    </source>
</reference>
<keyword evidence="6" id="KW-0808">Transferase</keyword>